<keyword evidence="14" id="KW-0443">Lipid metabolism</keyword>
<comment type="catalytic activity">
    <reaction evidence="22">
        <text>oxidized [electron-transfer flavoprotein] + hexadecanoyl-CoA + H(+) = (2E)-hexadecenoyl-CoA + reduced [electron-transfer flavoprotein]</text>
        <dbReference type="Rhea" id="RHEA:43448"/>
        <dbReference type="Rhea" id="RHEA-COMP:10685"/>
        <dbReference type="Rhea" id="RHEA-COMP:10686"/>
        <dbReference type="ChEBI" id="CHEBI:15378"/>
        <dbReference type="ChEBI" id="CHEBI:57379"/>
        <dbReference type="ChEBI" id="CHEBI:57692"/>
        <dbReference type="ChEBI" id="CHEBI:58307"/>
        <dbReference type="ChEBI" id="CHEBI:61526"/>
    </reaction>
    <physiologicalReaction direction="left-to-right" evidence="22">
        <dbReference type="Rhea" id="RHEA:43449"/>
    </physiologicalReaction>
</comment>
<dbReference type="KEGG" id="goe:100897544"/>
<comment type="function">
    <text evidence="19">Very long-chain specific acyl-CoA dehydrogenase is one of the acyl-CoA dehydrogenases that catalyze the first step of mitochondrial fatty acid beta-oxidation, an aerobic process breaking down fatty acids into acetyl-CoA and allowing the production of energy from fats. The first step of fatty acid beta-oxidation consists in the removal of one hydrogen from C-2 and C-3 of the straight-chain fatty acyl-CoA thioester, resulting in the formation of trans-2-enoyl-CoA. Among the different mitochondrial acyl-CoA dehydrogenases, very long-chain specific acyl-CoA dehydrogenase acts specifically on acyl-CoAs with saturated 12 to 24 carbons long primary chains.</text>
</comment>
<dbReference type="Gene3D" id="2.40.110.10">
    <property type="entry name" value="Butyryl-CoA Dehydrogenase, subunit A, domain 2"/>
    <property type="match status" value="1"/>
</dbReference>
<dbReference type="InterPro" id="IPR006091">
    <property type="entry name" value="Acyl-CoA_Oxase/DH_mid-dom"/>
</dbReference>
<dbReference type="CDD" id="cd01161">
    <property type="entry name" value="VLCAD"/>
    <property type="match status" value="1"/>
</dbReference>
<feature type="domain" description="Acyl-CoA oxidase/dehydrogenase middle" evidence="30">
    <location>
        <begin position="183"/>
        <end position="282"/>
    </location>
</feature>
<evidence type="ECO:0000256" key="25">
    <source>
        <dbReference type="ARBA" id="ARBA00049050"/>
    </source>
</evidence>
<evidence type="ECO:0000256" key="28">
    <source>
        <dbReference type="RuleBase" id="RU362125"/>
    </source>
</evidence>
<dbReference type="Pfam" id="PF02770">
    <property type="entry name" value="Acyl-CoA_dh_M"/>
    <property type="match status" value="1"/>
</dbReference>
<dbReference type="GO" id="GO:0005743">
    <property type="term" value="C:mitochondrial inner membrane"/>
    <property type="evidence" value="ECO:0007669"/>
    <property type="project" value="UniProtKB-SubCell"/>
</dbReference>
<comment type="pathway">
    <text evidence="3">Lipid metabolism; mitochondrial fatty acid beta-oxidation.</text>
</comment>
<dbReference type="InterPro" id="IPR009100">
    <property type="entry name" value="AcylCoA_DH/oxidase_NM_dom_sf"/>
</dbReference>
<keyword evidence="13 28" id="KW-0560">Oxidoreductase</keyword>
<proteinExistence type="inferred from homology"/>
<keyword evidence="8" id="KW-0702">S-nitrosylation</keyword>
<protein>
    <recommendedName>
        <fullName evidence="18">Very long-chain specific acyl-CoA dehydrogenase, mitochondrial</fullName>
        <ecNumber evidence="17">1.3.8.9</ecNumber>
    </recommendedName>
</protein>
<dbReference type="Pfam" id="PF02771">
    <property type="entry name" value="Acyl-CoA_dh_N"/>
    <property type="match status" value="1"/>
</dbReference>
<evidence type="ECO:0000256" key="8">
    <source>
        <dbReference type="ARBA" id="ARBA00022799"/>
    </source>
</evidence>
<dbReference type="InterPro" id="IPR049448">
    <property type="entry name" value="ACAD9/ACADV-like_C"/>
</dbReference>
<reference evidence="34" key="1">
    <citation type="submission" date="2025-08" db="UniProtKB">
        <authorList>
            <consortium name="RefSeq"/>
        </authorList>
    </citation>
    <scope>IDENTIFICATION</scope>
</reference>
<dbReference type="RefSeq" id="XP_003744018.1">
    <property type="nucleotide sequence ID" value="XM_003743970.2"/>
</dbReference>
<evidence type="ECO:0000256" key="16">
    <source>
        <dbReference type="ARBA" id="ARBA00023136"/>
    </source>
</evidence>
<dbReference type="AlphaFoldDB" id="A0AAJ6QU74"/>
<dbReference type="PROSITE" id="PS00072">
    <property type="entry name" value="ACYL_COA_DH_1"/>
    <property type="match status" value="1"/>
</dbReference>
<dbReference type="FunFam" id="1.10.540.10:FF:000001">
    <property type="entry name" value="Very long-chain-specific acyl-CoA dehydrogenase, mitochondrial"/>
    <property type="match status" value="1"/>
</dbReference>
<dbReference type="GeneID" id="100897544"/>
<evidence type="ECO:0000256" key="19">
    <source>
        <dbReference type="ARBA" id="ARBA00045422"/>
    </source>
</evidence>
<dbReference type="EC" id="1.3.8.9" evidence="17"/>
<keyword evidence="12" id="KW-0007">Acetylation</keyword>
<evidence type="ECO:0000256" key="10">
    <source>
        <dbReference type="ARBA" id="ARBA00022832"/>
    </source>
</evidence>
<evidence type="ECO:0000256" key="5">
    <source>
        <dbReference type="ARBA" id="ARBA00022553"/>
    </source>
</evidence>
<evidence type="ECO:0000259" key="31">
    <source>
        <dbReference type="Pfam" id="PF02771"/>
    </source>
</evidence>
<evidence type="ECO:0000256" key="12">
    <source>
        <dbReference type="ARBA" id="ARBA00022990"/>
    </source>
</evidence>
<comment type="catalytic activity">
    <reaction evidence="24">
        <text>tetradecanoyl-CoA + oxidized [electron-transfer flavoprotein] + H(+) = (2E)-tetradecenoyl-CoA + reduced [electron-transfer flavoprotein]</text>
        <dbReference type="Rhea" id="RHEA:47316"/>
        <dbReference type="Rhea" id="RHEA-COMP:10685"/>
        <dbReference type="Rhea" id="RHEA-COMP:10686"/>
        <dbReference type="ChEBI" id="CHEBI:15378"/>
        <dbReference type="ChEBI" id="CHEBI:57385"/>
        <dbReference type="ChEBI" id="CHEBI:57692"/>
        <dbReference type="ChEBI" id="CHEBI:58307"/>
        <dbReference type="ChEBI" id="CHEBI:61405"/>
    </reaction>
    <physiologicalReaction direction="left-to-right" evidence="24">
        <dbReference type="Rhea" id="RHEA:47317"/>
    </physiologicalReaction>
</comment>
<gene>
    <name evidence="34" type="primary">LOC100897544</name>
</gene>
<keyword evidence="10" id="KW-0276">Fatty acid metabolism</keyword>
<evidence type="ECO:0000259" key="30">
    <source>
        <dbReference type="Pfam" id="PF02770"/>
    </source>
</evidence>
<evidence type="ECO:0000256" key="27">
    <source>
        <dbReference type="ARBA" id="ARBA00049224"/>
    </source>
</evidence>
<dbReference type="PANTHER" id="PTHR43884:SF11">
    <property type="entry name" value="VERY LONG-CHAIN SPECIFIC ACYL-COA DEHYDROGENASE, MITOCHONDRIAL"/>
    <property type="match status" value="1"/>
</dbReference>
<name>A0AAJ6QU74_9ACAR</name>
<organism evidence="33 34">
    <name type="scientific">Galendromus occidentalis</name>
    <name type="common">western predatory mite</name>
    <dbReference type="NCBI Taxonomy" id="34638"/>
    <lineage>
        <taxon>Eukaryota</taxon>
        <taxon>Metazoa</taxon>
        <taxon>Ecdysozoa</taxon>
        <taxon>Arthropoda</taxon>
        <taxon>Chelicerata</taxon>
        <taxon>Arachnida</taxon>
        <taxon>Acari</taxon>
        <taxon>Parasitiformes</taxon>
        <taxon>Mesostigmata</taxon>
        <taxon>Gamasina</taxon>
        <taxon>Phytoseioidea</taxon>
        <taxon>Phytoseiidae</taxon>
        <taxon>Typhlodrominae</taxon>
        <taxon>Galendromus</taxon>
    </lineage>
</organism>
<evidence type="ECO:0000256" key="17">
    <source>
        <dbReference type="ARBA" id="ARBA00039034"/>
    </source>
</evidence>
<keyword evidence="9 28" id="KW-0274">FAD</keyword>
<dbReference type="Pfam" id="PF00441">
    <property type="entry name" value="Acyl-CoA_dh_1"/>
    <property type="match status" value="1"/>
</dbReference>
<dbReference type="Gene3D" id="1.20.140.10">
    <property type="entry name" value="Butyryl-CoA Dehydrogenase, subunit A, domain 3"/>
    <property type="match status" value="2"/>
</dbReference>
<evidence type="ECO:0000256" key="13">
    <source>
        <dbReference type="ARBA" id="ARBA00023002"/>
    </source>
</evidence>
<keyword evidence="6 28" id="KW-0285">Flavoprotein</keyword>
<sequence length="621" mass="68465">MIRIAAVSVARRLALAEARLLHTTANLACAKVERRAPVESNSFVMNIFKGDANLTQVFPYPDNLSEEQVETLGMLTDTCQSFLKEKNDPMRNDREGKISDEVMDHLREMGAFGLQVPEQYGGIHTNNQQYGRLCETLGYTDLSLSVTLGAHQSIGFKALLLYGNDEQKAKYLPDLASGKTIAAYCLTEPGSGSDAMSISSRAVLSPDKKHYILNGEKIWISNGQTAEIFSVFAKTPIEKDGQTQDRITCFLVERSMGVQNGPPEKKMGIKGSNTTTLRFENVKIPVENVIGKPGEGFKIAVQVLNNGRFGLGSAMCGTMRYCIEKSTEHATQRKQFGNTLASYENIQEKLARMQMLHYITESVAYALSGNMDRGYVDYHLEAAVSKVLGSEAAWWVCDEAIQIHGGMGFMQEVHLERVLRDLRIFRIFEGANDILRLFIALQGLQFAGGHLKELQRAMANPTANLGLIFAEGSKRVKRAVGISSPPTLDAYVPARLQMPAALLARSIEQFGASCESLLIKYGKNIIGEQFLLIRLANSVIDIHSMMCVLARCTRTLQKNLPTAEQEAVLVDLICSEASERVARNLGQLRSAEKLANYKRMQKTAQAMCQTGGVCTQNPLGV</sequence>
<dbReference type="PROSITE" id="PS00073">
    <property type="entry name" value="ACYL_COA_DH_2"/>
    <property type="match status" value="1"/>
</dbReference>
<dbReference type="GO" id="GO:0000062">
    <property type="term" value="F:fatty-acyl-CoA binding"/>
    <property type="evidence" value="ECO:0007669"/>
    <property type="project" value="TreeGrafter"/>
</dbReference>
<keyword evidence="11" id="KW-0809">Transit peptide</keyword>
<dbReference type="InterPro" id="IPR013786">
    <property type="entry name" value="AcylCoA_DH/ox_N"/>
</dbReference>
<evidence type="ECO:0000256" key="14">
    <source>
        <dbReference type="ARBA" id="ARBA00023098"/>
    </source>
</evidence>
<evidence type="ECO:0000256" key="7">
    <source>
        <dbReference type="ARBA" id="ARBA00022792"/>
    </source>
</evidence>
<keyword evidence="15" id="KW-0496">Mitochondrion</keyword>
<comment type="subcellular location">
    <subcellularLocation>
        <location evidence="2">Mitochondrion inner membrane</location>
        <topology evidence="2">Peripheral membrane protein</topology>
    </subcellularLocation>
</comment>
<keyword evidence="7" id="KW-0999">Mitochondrion inner membrane</keyword>
<evidence type="ECO:0000256" key="22">
    <source>
        <dbReference type="ARBA" id="ARBA00047916"/>
    </source>
</evidence>
<keyword evidence="16" id="KW-0472">Membrane</keyword>
<evidence type="ECO:0000256" key="15">
    <source>
        <dbReference type="ARBA" id="ARBA00023128"/>
    </source>
</evidence>
<dbReference type="Proteomes" id="UP000694867">
    <property type="component" value="Unplaced"/>
</dbReference>
<evidence type="ECO:0000256" key="21">
    <source>
        <dbReference type="ARBA" id="ARBA00047893"/>
    </source>
</evidence>
<evidence type="ECO:0000256" key="9">
    <source>
        <dbReference type="ARBA" id="ARBA00022827"/>
    </source>
</evidence>
<dbReference type="Gene3D" id="1.10.540.10">
    <property type="entry name" value="Acyl-CoA dehydrogenase/oxidase, N-terminal domain"/>
    <property type="match status" value="1"/>
</dbReference>
<evidence type="ECO:0000256" key="3">
    <source>
        <dbReference type="ARBA" id="ARBA00005198"/>
    </source>
</evidence>
<evidence type="ECO:0000256" key="2">
    <source>
        <dbReference type="ARBA" id="ARBA00004637"/>
    </source>
</evidence>
<evidence type="ECO:0000256" key="23">
    <source>
        <dbReference type="ARBA" id="ARBA00048086"/>
    </source>
</evidence>
<evidence type="ECO:0000313" key="33">
    <source>
        <dbReference type="Proteomes" id="UP000694867"/>
    </source>
</evidence>
<comment type="catalytic activity">
    <reaction evidence="21">
        <text>dodecanoyl-CoA + oxidized [electron-transfer flavoprotein] + H(+) = (2E)-dodecenoyl-CoA + reduced [electron-transfer flavoprotein]</text>
        <dbReference type="Rhea" id="RHEA:47296"/>
        <dbReference type="Rhea" id="RHEA-COMP:10685"/>
        <dbReference type="Rhea" id="RHEA-COMP:10686"/>
        <dbReference type="ChEBI" id="CHEBI:15378"/>
        <dbReference type="ChEBI" id="CHEBI:57330"/>
        <dbReference type="ChEBI" id="CHEBI:57375"/>
        <dbReference type="ChEBI" id="CHEBI:57692"/>
        <dbReference type="ChEBI" id="CHEBI:58307"/>
    </reaction>
    <physiologicalReaction direction="left-to-right" evidence="21">
        <dbReference type="Rhea" id="RHEA:47297"/>
    </physiologicalReaction>
</comment>
<comment type="catalytic activity">
    <reaction evidence="23">
        <text>tetracosanoyl-CoA + oxidized [electron-transfer flavoprotein] + H(+) = (2E)-tetracosenoyl-CoA + reduced [electron-transfer flavoprotein]</text>
        <dbReference type="Rhea" id="RHEA:47232"/>
        <dbReference type="Rhea" id="RHEA-COMP:10685"/>
        <dbReference type="Rhea" id="RHEA-COMP:10686"/>
        <dbReference type="ChEBI" id="CHEBI:15378"/>
        <dbReference type="ChEBI" id="CHEBI:57692"/>
        <dbReference type="ChEBI" id="CHEBI:58307"/>
        <dbReference type="ChEBI" id="CHEBI:65052"/>
        <dbReference type="ChEBI" id="CHEBI:74693"/>
    </reaction>
    <physiologicalReaction direction="left-to-right" evidence="23">
        <dbReference type="Rhea" id="RHEA:47233"/>
    </physiologicalReaction>
</comment>
<dbReference type="PANTHER" id="PTHR43884">
    <property type="entry name" value="ACYL-COA DEHYDROGENASE"/>
    <property type="match status" value="1"/>
</dbReference>
<dbReference type="GO" id="GO:0017099">
    <property type="term" value="F:very-long-chain fatty acyl-CoA dehydrogenase activity"/>
    <property type="evidence" value="ECO:0007669"/>
    <property type="project" value="UniProtKB-EC"/>
</dbReference>
<keyword evidence="5" id="KW-0597">Phosphoprotein</keyword>
<comment type="catalytic activity">
    <reaction evidence="26">
        <text>eicosanoyl-CoA + oxidized [electron-transfer flavoprotein] + H(+) = (2E)-eicosenoyl-CoA + reduced [electron-transfer flavoprotein]</text>
        <dbReference type="Rhea" id="RHEA:47236"/>
        <dbReference type="Rhea" id="RHEA-COMP:10685"/>
        <dbReference type="Rhea" id="RHEA-COMP:10686"/>
        <dbReference type="ChEBI" id="CHEBI:15378"/>
        <dbReference type="ChEBI" id="CHEBI:57380"/>
        <dbReference type="ChEBI" id="CHEBI:57692"/>
        <dbReference type="ChEBI" id="CHEBI:58307"/>
        <dbReference type="ChEBI" id="CHEBI:74691"/>
    </reaction>
    <physiologicalReaction direction="left-to-right" evidence="26">
        <dbReference type="Rhea" id="RHEA:47237"/>
    </physiologicalReaction>
</comment>
<evidence type="ECO:0000259" key="32">
    <source>
        <dbReference type="Pfam" id="PF21343"/>
    </source>
</evidence>
<accession>A0AAJ6QU74</accession>
<dbReference type="GO" id="GO:0006631">
    <property type="term" value="P:fatty acid metabolic process"/>
    <property type="evidence" value="ECO:0007669"/>
    <property type="project" value="UniProtKB-KW"/>
</dbReference>
<evidence type="ECO:0000256" key="20">
    <source>
        <dbReference type="ARBA" id="ARBA00046812"/>
    </source>
</evidence>
<comment type="catalytic activity">
    <reaction evidence="25">
        <text>a very-long-chain 2,3-saturated fatty acyl-CoA + oxidized [electron-transfer flavoprotein] + H(+) = a very-long-chain (2E)-enoyl-CoA + reduced [electron-transfer flavoprotein]</text>
        <dbReference type="Rhea" id="RHEA:19181"/>
        <dbReference type="Rhea" id="RHEA-COMP:10685"/>
        <dbReference type="Rhea" id="RHEA-COMP:10686"/>
        <dbReference type="ChEBI" id="CHEBI:15378"/>
        <dbReference type="ChEBI" id="CHEBI:57692"/>
        <dbReference type="ChEBI" id="CHEBI:58307"/>
        <dbReference type="ChEBI" id="CHEBI:83724"/>
        <dbReference type="ChEBI" id="CHEBI:83728"/>
        <dbReference type="EC" id="1.3.8.9"/>
    </reaction>
    <physiologicalReaction direction="left-to-right" evidence="25">
        <dbReference type="Rhea" id="RHEA:19182"/>
    </physiologicalReaction>
</comment>
<dbReference type="FunFam" id="2.40.110.10:FF:000006">
    <property type="entry name" value="very long-chain specific acyl-CoA dehydrogenase, mitochondrial"/>
    <property type="match status" value="1"/>
</dbReference>
<evidence type="ECO:0000256" key="4">
    <source>
        <dbReference type="ARBA" id="ARBA00009347"/>
    </source>
</evidence>
<evidence type="ECO:0000256" key="26">
    <source>
        <dbReference type="ARBA" id="ARBA00049140"/>
    </source>
</evidence>
<dbReference type="InterPro" id="IPR037069">
    <property type="entry name" value="AcylCoA_DH/ox_N_sf"/>
</dbReference>
<dbReference type="CTD" id="37"/>
<dbReference type="Pfam" id="PF21343">
    <property type="entry name" value="ACAD9-ACADV_C"/>
    <property type="match status" value="1"/>
</dbReference>
<dbReference type="InterPro" id="IPR009075">
    <property type="entry name" value="AcylCo_DH/oxidase_C"/>
</dbReference>
<comment type="subunit">
    <text evidence="20">Homodimer. Homodimerizes after import into the mitochondrion.</text>
</comment>
<dbReference type="GO" id="GO:0050660">
    <property type="term" value="F:flavin adenine dinucleotide binding"/>
    <property type="evidence" value="ECO:0007669"/>
    <property type="project" value="InterPro"/>
</dbReference>
<dbReference type="InterPro" id="IPR006089">
    <property type="entry name" value="Acyl-CoA_DH_CS"/>
</dbReference>
<keyword evidence="33" id="KW-1185">Reference proteome</keyword>
<evidence type="ECO:0000259" key="29">
    <source>
        <dbReference type="Pfam" id="PF00441"/>
    </source>
</evidence>
<dbReference type="FunFam" id="1.20.140.10:FF:000008">
    <property type="entry name" value="acyl-CoA dehydrogenase family member 9, mitochondrial"/>
    <property type="match status" value="1"/>
</dbReference>
<feature type="domain" description="ACAD9/ACADV-like C-terminal" evidence="32">
    <location>
        <begin position="495"/>
        <end position="613"/>
    </location>
</feature>
<comment type="similarity">
    <text evidence="4 28">Belongs to the acyl-CoA dehydrogenase family.</text>
</comment>
<comment type="cofactor">
    <cofactor evidence="1 28">
        <name>FAD</name>
        <dbReference type="ChEBI" id="CHEBI:57692"/>
    </cofactor>
</comment>
<dbReference type="SUPFAM" id="SSF56645">
    <property type="entry name" value="Acyl-CoA dehydrogenase NM domain-like"/>
    <property type="match status" value="1"/>
</dbReference>
<feature type="domain" description="Acyl-CoA dehydrogenase/oxidase N-terminal" evidence="31">
    <location>
        <begin position="73"/>
        <end position="179"/>
    </location>
</feature>
<feature type="domain" description="Acyl-CoA dehydrogenase/oxidase C-terminal" evidence="29">
    <location>
        <begin position="294"/>
        <end position="440"/>
    </location>
</feature>
<evidence type="ECO:0000256" key="24">
    <source>
        <dbReference type="ARBA" id="ARBA00049038"/>
    </source>
</evidence>
<dbReference type="InterPro" id="IPR046373">
    <property type="entry name" value="Acyl-CoA_Oxase/DH_mid-dom_sf"/>
</dbReference>
<dbReference type="InterPro" id="IPR036250">
    <property type="entry name" value="AcylCo_DH-like_C"/>
</dbReference>
<evidence type="ECO:0000256" key="11">
    <source>
        <dbReference type="ARBA" id="ARBA00022946"/>
    </source>
</evidence>
<evidence type="ECO:0000256" key="1">
    <source>
        <dbReference type="ARBA" id="ARBA00001974"/>
    </source>
</evidence>
<comment type="catalytic activity">
    <reaction evidence="27">
        <text>octadecanoyl-CoA + oxidized [electron-transfer flavoprotein] + H(+) = (2E)-octadecenoyl-CoA + reduced [electron-transfer flavoprotein]</text>
        <dbReference type="Rhea" id="RHEA:47240"/>
        <dbReference type="Rhea" id="RHEA-COMP:10685"/>
        <dbReference type="Rhea" id="RHEA-COMP:10686"/>
        <dbReference type="ChEBI" id="CHEBI:15378"/>
        <dbReference type="ChEBI" id="CHEBI:57394"/>
        <dbReference type="ChEBI" id="CHEBI:57692"/>
        <dbReference type="ChEBI" id="CHEBI:58307"/>
        <dbReference type="ChEBI" id="CHEBI:71412"/>
    </reaction>
    <physiologicalReaction direction="left-to-right" evidence="27">
        <dbReference type="Rhea" id="RHEA:47241"/>
    </physiologicalReaction>
</comment>
<evidence type="ECO:0000313" key="34">
    <source>
        <dbReference type="RefSeq" id="XP_003744018.1"/>
    </source>
</evidence>
<evidence type="ECO:0000256" key="6">
    <source>
        <dbReference type="ARBA" id="ARBA00022630"/>
    </source>
</evidence>
<dbReference type="SUPFAM" id="SSF47203">
    <property type="entry name" value="Acyl-CoA dehydrogenase C-terminal domain-like"/>
    <property type="match status" value="1"/>
</dbReference>
<evidence type="ECO:0000256" key="18">
    <source>
        <dbReference type="ARBA" id="ARBA00040902"/>
    </source>
</evidence>